<sequence length="98" mass="11569">MRFKSLGSQRAVKTAQPNAQERSTEFRNNSCCQLCLQNICSRQHRRQRYVTLGATRTHEKREIQDVVLSGFILEIQTVYRERREQRSNVETLKVAEKE</sequence>
<reference evidence="2" key="1">
    <citation type="submission" date="2022-01" db="EMBL/GenBank/DDBJ databases">
        <title>Genome Sequence Resource for Two Populations of Ditylenchus destructor, the Migratory Endoparasitic Phytonematode.</title>
        <authorList>
            <person name="Zhang H."/>
            <person name="Lin R."/>
            <person name="Xie B."/>
        </authorList>
    </citation>
    <scope>NUCLEOTIDE SEQUENCE</scope>
    <source>
        <strain evidence="2">BazhouSP</strain>
    </source>
</reference>
<gene>
    <name evidence="2" type="ORF">DdX_15062</name>
</gene>
<proteinExistence type="predicted"/>
<comment type="caution">
    <text evidence="2">The sequence shown here is derived from an EMBL/GenBank/DDBJ whole genome shotgun (WGS) entry which is preliminary data.</text>
</comment>
<evidence type="ECO:0000256" key="1">
    <source>
        <dbReference type="SAM" id="MobiDB-lite"/>
    </source>
</evidence>
<evidence type="ECO:0000313" key="2">
    <source>
        <dbReference type="EMBL" id="KAI1703127.1"/>
    </source>
</evidence>
<feature type="region of interest" description="Disordered" evidence="1">
    <location>
        <begin position="1"/>
        <end position="25"/>
    </location>
</feature>
<name>A0AAD4MS36_9BILA</name>
<dbReference type="EMBL" id="JAKKPZ010000087">
    <property type="protein sequence ID" value="KAI1703127.1"/>
    <property type="molecule type" value="Genomic_DNA"/>
</dbReference>
<evidence type="ECO:0000313" key="3">
    <source>
        <dbReference type="Proteomes" id="UP001201812"/>
    </source>
</evidence>
<accession>A0AAD4MS36</accession>
<dbReference type="Proteomes" id="UP001201812">
    <property type="component" value="Unassembled WGS sequence"/>
</dbReference>
<organism evidence="2 3">
    <name type="scientific">Ditylenchus destructor</name>
    <dbReference type="NCBI Taxonomy" id="166010"/>
    <lineage>
        <taxon>Eukaryota</taxon>
        <taxon>Metazoa</taxon>
        <taxon>Ecdysozoa</taxon>
        <taxon>Nematoda</taxon>
        <taxon>Chromadorea</taxon>
        <taxon>Rhabditida</taxon>
        <taxon>Tylenchina</taxon>
        <taxon>Tylenchomorpha</taxon>
        <taxon>Sphaerularioidea</taxon>
        <taxon>Anguinidae</taxon>
        <taxon>Anguininae</taxon>
        <taxon>Ditylenchus</taxon>
    </lineage>
</organism>
<feature type="compositionally biased region" description="Polar residues" evidence="1">
    <location>
        <begin position="15"/>
        <end position="25"/>
    </location>
</feature>
<dbReference type="AlphaFoldDB" id="A0AAD4MS36"/>
<protein>
    <submittedName>
        <fullName evidence="2">Uncharacterized protein</fullName>
    </submittedName>
</protein>
<keyword evidence="3" id="KW-1185">Reference proteome</keyword>